<reference evidence="1" key="1">
    <citation type="submission" date="2021-03" db="EMBL/GenBank/DDBJ databases">
        <authorList>
            <person name="Bekaert M."/>
        </authorList>
    </citation>
    <scope>NUCLEOTIDE SEQUENCE</scope>
</reference>
<comment type="caution">
    <text evidence="1">The sequence shown here is derived from an EMBL/GenBank/DDBJ whole genome shotgun (WGS) entry which is preliminary data.</text>
</comment>
<dbReference type="OrthoDB" id="6080939at2759"/>
<evidence type="ECO:0000313" key="2">
    <source>
        <dbReference type="Proteomes" id="UP000683360"/>
    </source>
</evidence>
<organism evidence="1 2">
    <name type="scientific">Mytilus edulis</name>
    <name type="common">Blue mussel</name>
    <dbReference type="NCBI Taxonomy" id="6550"/>
    <lineage>
        <taxon>Eukaryota</taxon>
        <taxon>Metazoa</taxon>
        <taxon>Spiralia</taxon>
        <taxon>Lophotrochozoa</taxon>
        <taxon>Mollusca</taxon>
        <taxon>Bivalvia</taxon>
        <taxon>Autobranchia</taxon>
        <taxon>Pteriomorphia</taxon>
        <taxon>Mytilida</taxon>
        <taxon>Mytiloidea</taxon>
        <taxon>Mytilidae</taxon>
        <taxon>Mytilinae</taxon>
        <taxon>Mytilus</taxon>
    </lineage>
</organism>
<protein>
    <submittedName>
        <fullName evidence="1">Uncharacterized protein</fullName>
    </submittedName>
</protein>
<dbReference type="AlphaFoldDB" id="A0A8S3QSM4"/>
<proteinExistence type="predicted"/>
<name>A0A8S3QSM4_MYTED</name>
<dbReference type="EMBL" id="CAJPWZ010000728">
    <property type="protein sequence ID" value="CAG2199921.1"/>
    <property type="molecule type" value="Genomic_DNA"/>
</dbReference>
<dbReference type="Proteomes" id="UP000683360">
    <property type="component" value="Unassembled WGS sequence"/>
</dbReference>
<keyword evidence="2" id="KW-1185">Reference proteome</keyword>
<gene>
    <name evidence="1" type="ORF">MEDL_14592</name>
</gene>
<evidence type="ECO:0000313" key="1">
    <source>
        <dbReference type="EMBL" id="CAG2199921.1"/>
    </source>
</evidence>
<accession>A0A8S3QSM4</accession>
<sequence>MTDTQLTAENSELINMPVLQCPIDDCNWKSQDLDEAFAAALTTALQIHDRPPTSGSTLQDVIQTNVQHSTDMQWKMHKTGMTIRDIVLPTALFYCCDTNLRTDIMRDLQGDVASMIETDLLKAIKRLAVKEESTLVQLSEAKNHSASIYKATCKELGCNHIFDYSDEIIKENLVRGIADPEIMSDLLGDSKTDRTLEETVSFIAQKEQGKVTRSAVGDSASAMSALCNTSYPKRPQAAGANVGLVVVLLIDRGMIARPGLDIVRRGYSHVLNAQLKVITPNHAANALHVEYGATVLHLLESALKVRATGTRPIKVDQIKIETRNKLVIYMSSCALHQNRPTKHHVSNITYLMDSGWLDPQNPIQCFW</sequence>